<reference evidence="1" key="2">
    <citation type="submission" date="2020-09" db="EMBL/GenBank/DDBJ databases">
        <authorList>
            <person name="Sun Q."/>
            <person name="Zhou Y."/>
        </authorList>
    </citation>
    <scope>NUCLEOTIDE SEQUENCE</scope>
    <source>
        <strain evidence="1">CGMCC 1.12698</strain>
    </source>
</reference>
<dbReference type="AlphaFoldDB" id="A0A917AJT0"/>
<dbReference type="RefSeq" id="WP_188386806.1">
    <property type="nucleotide sequence ID" value="NZ_BMFK01000001.1"/>
</dbReference>
<keyword evidence="2" id="KW-1185">Reference proteome</keyword>
<reference evidence="1" key="1">
    <citation type="journal article" date="2014" name="Int. J. Syst. Evol. Microbiol.">
        <title>Complete genome sequence of Corynebacterium casei LMG S-19264T (=DSM 44701T), isolated from a smear-ripened cheese.</title>
        <authorList>
            <consortium name="US DOE Joint Genome Institute (JGI-PGF)"/>
            <person name="Walter F."/>
            <person name="Albersmeier A."/>
            <person name="Kalinowski J."/>
            <person name="Ruckert C."/>
        </authorList>
    </citation>
    <scope>NUCLEOTIDE SEQUENCE</scope>
    <source>
        <strain evidence="1">CGMCC 1.12698</strain>
    </source>
</reference>
<accession>A0A917AJT0</accession>
<sequence length="631" mass="75105">MGTLCNTKELPFNIIVTHGYTQEKKILKVYPSSGHINTEQVIELKEGLQTGIQFFVENNENMDENSTIEIQTSLYNDEDTQKSIVYRLTEGSITNWIYKNKSNETFPWRMGTYLLKVYYKGNFYTTSFFVKPLYLNDEQVHTIHRYLEEKVEGIVYDLIYSNKSLTKYQDEVLSSWYYDYARYMMAHRESINYFLLSLEKDPISHLRGDYEESRKQEKVNRKSIHWEYTNRGLSRNSGGNNKIFFYNHVKKEDFNHKINQWMKTILSKWNGDIHLVIDVISKDYDSVKKKIALLKVEFKKLEYRSEYINSKTEVARTEKVDLKAKKIIFEKELKKYNERYLQQAKWLEHLRAIHSRIVHLLNNSFFSGVDRGNIKPLLTDNRYYQLNFIYEKSKLIQKNQGDKERYIKIYKPFWQIYEYYCLFIVLDGLRKGGFKLTNNLETNLIESYHQNTIPAGSFFSLENSKVIIHCWYDKYHSDKFSAEREGELFFTPQEKKRPDIKLDLYKKQEDGTLLFESCIIFDARFRKFSNMHSDNYATSTSHQLTNYTMFFYLGENRPTRPVVEKVICLYGSESKGQVKKEVFPLTYINLFPNVLDNGEIETRGEKEVLEEIYSWIGASNIEEEESSLMNK</sequence>
<evidence type="ECO:0008006" key="3">
    <source>
        <dbReference type="Google" id="ProtNLM"/>
    </source>
</evidence>
<evidence type="ECO:0000313" key="2">
    <source>
        <dbReference type="Proteomes" id="UP000605259"/>
    </source>
</evidence>
<proteinExistence type="predicted"/>
<organism evidence="1 2">
    <name type="scientific">Priestia taiwanensis</name>
    <dbReference type="NCBI Taxonomy" id="1347902"/>
    <lineage>
        <taxon>Bacteria</taxon>
        <taxon>Bacillati</taxon>
        <taxon>Bacillota</taxon>
        <taxon>Bacilli</taxon>
        <taxon>Bacillales</taxon>
        <taxon>Bacillaceae</taxon>
        <taxon>Priestia</taxon>
    </lineage>
</organism>
<comment type="caution">
    <text evidence="1">The sequence shown here is derived from an EMBL/GenBank/DDBJ whole genome shotgun (WGS) entry which is preliminary data.</text>
</comment>
<dbReference type="EMBL" id="BMFK01000001">
    <property type="protein sequence ID" value="GGE57137.1"/>
    <property type="molecule type" value="Genomic_DNA"/>
</dbReference>
<protein>
    <recommendedName>
        <fullName evidence="3">DUF2357 domain-containing protein</fullName>
    </recommendedName>
</protein>
<gene>
    <name evidence="1" type="ORF">GCM10007140_04330</name>
</gene>
<evidence type="ECO:0000313" key="1">
    <source>
        <dbReference type="EMBL" id="GGE57137.1"/>
    </source>
</evidence>
<name>A0A917AJT0_9BACI</name>
<dbReference type="Proteomes" id="UP000605259">
    <property type="component" value="Unassembled WGS sequence"/>
</dbReference>